<dbReference type="Proteomes" id="UP000053831">
    <property type="component" value="Unassembled WGS sequence"/>
</dbReference>
<organism evidence="2 3">
    <name type="scientific">Escovopsis weberi</name>
    <dbReference type="NCBI Taxonomy" id="150374"/>
    <lineage>
        <taxon>Eukaryota</taxon>
        <taxon>Fungi</taxon>
        <taxon>Dikarya</taxon>
        <taxon>Ascomycota</taxon>
        <taxon>Pezizomycotina</taxon>
        <taxon>Sordariomycetes</taxon>
        <taxon>Hypocreomycetidae</taxon>
        <taxon>Hypocreales</taxon>
        <taxon>Hypocreaceae</taxon>
        <taxon>Escovopsis</taxon>
    </lineage>
</organism>
<feature type="chain" id="PRO_5005839402" evidence="1">
    <location>
        <begin position="17"/>
        <end position="61"/>
    </location>
</feature>
<feature type="signal peptide" evidence="1">
    <location>
        <begin position="1"/>
        <end position="16"/>
    </location>
</feature>
<dbReference type="EMBL" id="LGSR01000018">
    <property type="protein sequence ID" value="KOS20269.1"/>
    <property type="molecule type" value="Genomic_DNA"/>
</dbReference>
<sequence>MKFLAILSLAVAAVSAASHMQLTCSKQGVACNTVLTPPTGCCKGLTCEGSSYTKWGKCVKA</sequence>
<evidence type="ECO:0000256" key="1">
    <source>
        <dbReference type="SAM" id="SignalP"/>
    </source>
</evidence>
<accession>A0A0M9VUU2</accession>
<keyword evidence="3" id="KW-1185">Reference proteome</keyword>
<dbReference type="AlphaFoldDB" id="A0A0M9VUU2"/>
<proteinExistence type="predicted"/>
<comment type="caution">
    <text evidence="2">The sequence shown here is derived from an EMBL/GenBank/DDBJ whole genome shotgun (WGS) entry which is preliminary data.</text>
</comment>
<evidence type="ECO:0000313" key="3">
    <source>
        <dbReference type="Proteomes" id="UP000053831"/>
    </source>
</evidence>
<reference evidence="2 3" key="1">
    <citation type="submission" date="2015-07" db="EMBL/GenBank/DDBJ databases">
        <title>The genome of the fungus Escovopsis weberi, a specialized disease agent of ant agriculture.</title>
        <authorList>
            <person name="de Man T.J."/>
            <person name="Stajich J.E."/>
            <person name="Kubicek C.P."/>
            <person name="Chenthamara K."/>
            <person name="Atanasova L."/>
            <person name="Druzhinina I.S."/>
            <person name="Birnbaum S."/>
            <person name="Barribeau S.M."/>
            <person name="Teiling C."/>
            <person name="Suen G."/>
            <person name="Currie C."/>
            <person name="Gerardo N.M."/>
        </authorList>
    </citation>
    <scope>NUCLEOTIDE SEQUENCE [LARGE SCALE GENOMIC DNA]</scope>
</reference>
<evidence type="ECO:0000313" key="2">
    <source>
        <dbReference type="EMBL" id="KOS20269.1"/>
    </source>
</evidence>
<gene>
    <name evidence="2" type="ORF">ESCO_006334</name>
</gene>
<keyword evidence="1" id="KW-0732">Signal</keyword>
<name>A0A0M9VUU2_ESCWE</name>
<protein>
    <submittedName>
        <fullName evidence="2">Uncharacterized protein</fullName>
    </submittedName>
</protein>